<proteinExistence type="predicted"/>
<sequence length="463" mass="48144">MSELQKAKLQEIASDLHETPVGAVVPVQLNPSSLKLKLSNQIEGGRTRSRQARQYIGSSSAVLTMELHFDTADEGTTDNPRSVREKIKFIERFVLPKEAGVKQVPPKLRFEWGSLIFRGIVEHLDIDYEHFAPDGTPLRAKVSFSMREQDADYQFMDSGPGARRNGNAPAPGELRLGAPGINGSGLTTRSALALEGELAAEFMARAGLEPSAWRGLDVDLSAGFSLAAGAEVGFSADLSSSVGLGAKAGIEAGLGLSLEADLGLEAGVGRGAGSGSAFGAAADADLAAGYALAAAGGVDAAIEAVQIVKADRASRSSREAFGQEHVGASGRRQGPTASVGGAAASSTATAAAVADPVSSRRTGSARARTPLRTSGPRSPARQAAAQSSSPPPAVDPRAASYGFGVPLRPRVGQGELKFSSDPSIPAWERLPVHDRGRGEADALQQQRRPGSRCACLHGSRRRR</sequence>
<accession>A4BR12</accession>
<dbReference type="RefSeq" id="WP_005000667.1">
    <property type="nucleotide sequence ID" value="NZ_CH672427.1"/>
</dbReference>
<dbReference type="Proteomes" id="UP000003374">
    <property type="component" value="Unassembled WGS sequence"/>
</dbReference>
<protein>
    <recommendedName>
        <fullName evidence="2">Contractile injection system tube protein N-terminal domain-containing protein</fullName>
    </recommendedName>
</protein>
<feature type="compositionally biased region" description="Basic and acidic residues" evidence="1">
    <location>
        <begin position="430"/>
        <end position="440"/>
    </location>
</feature>
<organism evidence="3 4">
    <name type="scientific">Nitrococcus mobilis Nb-231</name>
    <dbReference type="NCBI Taxonomy" id="314278"/>
    <lineage>
        <taxon>Bacteria</taxon>
        <taxon>Pseudomonadati</taxon>
        <taxon>Pseudomonadota</taxon>
        <taxon>Gammaproteobacteria</taxon>
        <taxon>Chromatiales</taxon>
        <taxon>Ectothiorhodospiraceae</taxon>
        <taxon>Nitrococcus</taxon>
    </lineage>
</organism>
<reference evidence="3 4" key="1">
    <citation type="submission" date="2006-02" db="EMBL/GenBank/DDBJ databases">
        <authorList>
            <person name="Waterbury J."/>
            <person name="Ferriera S."/>
            <person name="Johnson J."/>
            <person name="Kravitz S."/>
            <person name="Halpern A."/>
            <person name="Remington K."/>
            <person name="Beeson K."/>
            <person name="Tran B."/>
            <person name="Rogers Y.-H."/>
            <person name="Friedman R."/>
            <person name="Venter J.C."/>
        </authorList>
    </citation>
    <scope>NUCLEOTIDE SEQUENCE [LARGE SCALE GENOMIC DNA]</scope>
    <source>
        <strain evidence="3 4">Nb-231</strain>
    </source>
</reference>
<dbReference type="HOGENOM" id="CLU_665299_0_0_6"/>
<evidence type="ECO:0000313" key="4">
    <source>
        <dbReference type="Proteomes" id="UP000003374"/>
    </source>
</evidence>
<gene>
    <name evidence="3" type="ORF">NB231_06476</name>
</gene>
<dbReference type="Pfam" id="PF19266">
    <property type="entry name" value="CIS_tube"/>
    <property type="match status" value="1"/>
</dbReference>
<dbReference type="eggNOG" id="COG1652">
    <property type="taxonomic scope" value="Bacteria"/>
</dbReference>
<evidence type="ECO:0000256" key="1">
    <source>
        <dbReference type="SAM" id="MobiDB-lite"/>
    </source>
</evidence>
<feature type="compositionally biased region" description="Basic and acidic residues" evidence="1">
    <location>
        <begin position="313"/>
        <end position="322"/>
    </location>
</feature>
<feature type="region of interest" description="Disordered" evidence="1">
    <location>
        <begin position="413"/>
        <end position="463"/>
    </location>
</feature>
<dbReference type="STRING" id="314278.NB231_06476"/>
<dbReference type="AlphaFoldDB" id="A4BR12"/>
<feature type="domain" description="Contractile injection system tube protein N-terminal" evidence="2">
    <location>
        <begin position="3"/>
        <end position="151"/>
    </location>
</feature>
<dbReference type="EMBL" id="AAOF01000005">
    <property type="protein sequence ID" value="EAR22012.1"/>
    <property type="molecule type" value="Genomic_DNA"/>
</dbReference>
<dbReference type="InterPro" id="IPR045361">
    <property type="entry name" value="CIS_tube_prot_N"/>
</dbReference>
<feature type="compositionally biased region" description="Low complexity" evidence="1">
    <location>
        <begin position="336"/>
        <end position="388"/>
    </location>
</feature>
<evidence type="ECO:0000259" key="2">
    <source>
        <dbReference type="Pfam" id="PF19266"/>
    </source>
</evidence>
<keyword evidence="4" id="KW-1185">Reference proteome</keyword>
<evidence type="ECO:0000313" key="3">
    <source>
        <dbReference type="EMBL" id="EAR22012.1"/>
    </source>
</evidence>
<name>A4BR12_9GAMM</name>
<feature type="region of interest" description="Disordered" evidence="1">
    <location>
        <begin position="313"/>
        <end position="401"/>
    </location>
</feature>
<comment type="caution">
    <text evidence="3">The sequence shown here is derived from an EMBL/GenBank/DDBJ whole genome shotgun (WGS) entry which is preliminary data.</text>
</comment>
<dbReference type="OrthoDB" id="9815939at2"/>